<feature type="transmembrane region" description="Helical" evidence="6">
    <location>
        <begin position="504"/>
        <end position="523"/>
    </location>
</feature>
<protein>
    <submittedName>
        <fullName evidence="8">Membrane protein insertase YidC</fullName>
    </submittedName>
</protein>
<sequence>MKNKQTRPKAFDYFQNQNGSKKNSFKNFKFIFKFLKIFFYTIIFGISLTGCIQSLVVKTSHNVGEALEFYNSKEEITPNYTIFKKSENENAPGIELATKNNNFLISADSKKVNQESVLNLLRQQIGDKNSDFGEFNSLLLFQNNENEFEYLKGDKTNEFIFFSSAQKSYEQKTVWTEINIPSPKYFSEKADKNYFESLSNAKSLPINNFNFQNNTNETANISEKIDQFFFKIDSKLPPVNRSYATFSRDILQVLYNKLISLPEFSDNKLQNAIQEYETKAGKEISPETEKIISGYAESIKKIIFPINFSRIDIQNKTYNWNNNDENFARKIAFQNEIPSFPIVSWLESWKLGPFYSMFVYPISKIITWVTSSQSLSAWSGWITILAILTVVVITKLISFSFRFKTIFGQNKQNELQLKKAKIDAKYENYKKNKVMQQRHRQEVADLYKKNNFSPFAPFSQILVTMPIFIAVWRALQGIPSFKVTYFLGLELAATSYQKLFDGQWIYLPIIIITVLVQALQQIIPKILNKNKTKRIINAQENETYKKQVKTQRIMSIIFVFFGIIFQASLQIYWIIGGIWEIMQALGVHYFQKSKVYREKVQPWMRRKKWI</sequence>
<dbReference type="RefSeq" id="WP_318052919.1">
    <property type="nucleotide sequence ID" value="NZ_JAWPFE010000003.1"/>
</dbReference>
<dbReference type="Proteomes" id="UP001275471">
    <property type="component" value="Unassembled WGS sequence"/>
</dbReference>
<feature type="transmembrane region" description="Helical" evidence="6">
    <location>
        <begin position="455"/>
        <end position="475"/>
    </location>
</feature>
<proteinExistence type="inferred from homology"/>
<dbReference type="GO" id="GO:0032977">
    <property type="term" value="F:membrane insertase activity"/>
    <property type="evidence" value="ECO:0007669"/>
    <property type="project" value="InterPro"/>
</dbReference>
<dbReference type="PANTHER" id="PTHR12428">
    <property type="entry name" value="OXA1"/>
    <property type="match status" value="1"/>
</dbReference>
<feature type="transmembrane region" description="Helical" evidence="6">
    <location>
        <begin position="378"/>
        <end position="401"/>
    </location>
</feature>
<evidence type="ECO:0000313" key="8">
    <source>
        <dbReference type="EMBL" id="MDW2892528.1"/>
    </source>
</evidence>
<organism evidence="8 11">
    <name type="scientific">Mesomycoplasma ovipneumoniae</name>
    <dbReference type="NCBI Taxonomy" id="29562"/>
    <lineage>
        <taxon>Bacteria</taxon>
        <taxon>Bacillati</taxon>
        <taxon>Mycoplasmatota</taxon>
        <taxon>Mycoplasmoidales</taxon>
        <taxon>Metamycoplasmataceae</taxon>
        <taxon>Mesomycoplasma</taxon>
    </lineage>
</organism>
<evidence type="ECO:0000256" key="1">
    <source>
        <dbReference type="ARBA" id="ARBA00004141"/>
    </source>
</evidence>
<feature type="transmembrane region" description="Helical" evidence="6">
    <location>
        <begin position="30"/>
        <end position="50"/>
    </location>
</feature>
<dbReference type="NCBIfam" id="NF002568">
    <property type="entry name" value="PRK02201.1-3"/>
    <property type="match status" value="1"/>
</dbReference>
<evidence type="ECO:0000259" key="7">
    <source>
        <dbReference type="Pfam" id="PF02096"/>
    </source>
</evidence>
<name>A0AAJ2P3Y6_9BACT</name>
<gene>
    <name evidence="8" type="primary">yidC</name>
    <name evidence="9" type="ORF">R7V75_01045</name>
    <name evidence="8" type="ORF">R7W54_00920</name>
</gene>
<feature type="domain" description="Membrane insertase YidC/Oxa/ALB C-terminal" evidence="7">
    <location>
        <begin position="385"/>
        <end position="585"/>
    </location>
</feature>
<reference evidence="8 10" key="1">
    <citation type="submission" date="2023-10" db="EMBL/GenBank/DDBJ databases">
        <title>Genome sequences of Mycoplasma ovipneumoniae isolated from goats.</title>
        <authorList>
            <person name="Spergser J."/>
        </authorList>
    </citation>
    <scope>NUCLEOTIDE SEQUENCE</scope>
    <source>
        <strain evidence="9 10">1N</strain>
        <strain evidence="8">5N</strain>
    </source>
</reference>
<keyword evidence="10" id="KW-1185">Reference proteome</keyword>
<evidence type="ECO:0000313" key="9">
    <source>
        <dbReference type="EMBL" id="MDW2908313.1"/>
    </source>
</evidence>
<evidence type="ECO:0000256" key="2">
    <source>
        <dbReference type="ARBA" id="ARBA00022692"/>
    </source>
</evidence>
<dbReference type="GO" id="GO:0005886">
    <property type="term" value="C:plasma membrane"/>
    <property type="evidence" value="ECO:0007669"/>
    <property type="project" value="TreeGrafter"/>
</dbReference>
<dbReference type="EMBL" id="JAWPFE010000003">
    <property type="protein sequence ID" value="MDW2892528.1"/>
    <property type="molecule type" value="Genomic_DNA"/>
</dbReference>
<dbReference type="EMBL" id="JAWPFF010000003">
    <property type="protein sequence ID" value="MDW2908313.1"/>
    <property type="molecule type" value="Genomic_DNA"/>
</dbReference>
<dbReference type="NCBIfam" id="TIGR03592">
    <property type="entry name" value="yidC_oxa1_cterm"/>
    <property type="match status" value="1"/>
</dbReference>
<comment type="subcellular location">
    <subcellularLocation>
        <location evidence="1 5">Membrane</location>
        <topology evidence="1 5">Multi-pass membrane protein</topology>
    </subcellularLocation>
</comment>
<comment type="caution">
    <text evidence="8">The sequence shown here is derived from an EMBL/GenBank/DDBJ whole genome shotgun (WGS) entry which is preliminary data.</text>
</comment>
<evidence type="ECO:0000313" key="11">
    <source>
        <dbReference type="Proteomes" id="UP001281777"/>
    </source>
</evidence>
<evidence type="ECO:0000256" key="5">
    <source>
        <dbReference type="RuleBase" id="RU003945"/>
    </source>
</evidence>
<dbReference type="PANTHER" id="PTHR12428:SF65">
    <property type="entry name" value="CYTOCHROME C OXIDASE ASSEMBLY PROTEIN COX18, MITOCHONDRIAL"/>
    <property type="match status" value="1"/>
</dbReference>
<evidence type="ECO:0000256" key="3">
    <source>
        <dbReference type="ARBA" id="ARBA00022989"/>
    </source>
</evidence>
<accession>A0AAJ2P3Y6</accession>
<dbReference type="GO" id="GO:0051205">
    <property type="term" value="P:protein insertion into membrane"/>
    <property type="evidence" value="ECO:0007669"/>
    <property type="project" value="TreeGrafter"/>
</dbReference>
<feature type="transmembrane region" description="Helical" evidence="6">
    <location>
        <begin position="553"/>
        <end position="575"/>
    </location>
</feature>
<dbReference type="Proteomes" id="UP001281777">
    <property type="component" value="Unassembled WGS sequence"/>
</dbReference>
<evidence type="ECO:0000256" key="6">
    <source>
        <dbReference type="SAM" id="Phobius"/>
    </source>
</evidence>
<dbReference type="InterPro" id="IPR001708">
    <property type="entry name" value="YidC/ALB3/OXA1/COX18"/>
</dbReference>
<evidence type="ECO:0000313" key="10">
    <source>
        <dbReference type="Proteomes" id="UP001275471"/>
    </source>
</evidence>
<keyword evidence="4 6" id="KW-0472">Membrane</keyword>
<dbReference type="InterPro" id="IPR028055">
    <property type="entry name" value="YidC/Oxa/ALB_C"/>
</dbReference>
<keyword evidence="2 5" id="KW-0812">Transmembrane</keyword>
<keyword evidence="3 6" id="KW-1133">Transmembrane helix</keyword>
<comment type="similarity">
    <text evidence="5">Belongs to the OXA1/ALB3/YidC family.</text>
</comment>
<dbReference type="Pfam" id="PF02096">
    <property type="entry name" value="60KD_IMP"/>
    <property type="match status" value="1"/>
</dbReference>
<evidence type="ECO:0000256" key="4">
    <source>
        <dbReference type="ARBA" id="ARBA00023136"/>
    </source>
</evidence>
<dbReference type="AlphaFoldDB" id="A0AAJ2P3Y6"/>